<evidence type="ECO:0000313" key="2">
    <source>
        <dbReference type="EMBL" id="NYZ20409.1"/>
    </source>
</evidence>
<protein>
    <submittedName>
        <fullName evidence="2">Uncharacterized protein</fullName>
    </submittedName>
</protein>
<organism evidence="2 3">
    <name type="scientific">Azospirillum oleiclasticum</name>
    <dbReference type="NCBI Taxonomy" id="2735135"/>
    <lineage>
        <taxon>Bacteria</taxon>
        <taxon>Pseudomonadati</taxon>
        <taxon>Pseudomonadota</taxon>
        <taxon>Alphaproteobacteria</taxon>
        <taxon>Rhodospirillales</taxon>
        <taxon>Azospirillaceae</taxon>
        <taxon>Azospirillum</taxon>
    </lineage>
</organism>
<evidence type="ECO:0000313" key="3">
    <source>
        <dbReference type="Proteomes" id="UP000584642"/>
    </source>
</evidence>
<dbReference type="EMBL" id="JABFDB010000006">
    <property type="protein sequence ID" value="NYZ20409.1"/>
    <property type="molecule type" value="Genomic_DNA"/>
</dbReference>
<reference evidence="2 3" key="1">
    <citation type="submission" date="2020-05" db="EMBL/GenBank/DDBJ databases">
        <title>Azospirillum oleiclasticum sp. nov, a nitrogen-fixing and heavy crude oil-emulsifying bacterium isolated from the crude oil of Yumen Oilfield.</title>
        <authorList>
            <person name="Wu D."/>
            <person name="Cai M."/>
            <person name="Zhang X."/>
        </authorList>
    </citation>
    <scope>NUCLEOTIDE SEQUENCE [LARGE SCALE GENOMIC DNA]</scope>
    <source>
        <strain evidence="2 3">ROY-1-1-2</strain>
    </source>
</reference>
<comment type="caution">
    <text evidence="2">The sequence shown here is derived from an EMBL/GenBank/DDBJ whole genome shotgun (WGS) entry which is preliminary data.</text>
</comment>
<keyword evidence="3" id="KW-1185">Reference proteome</keyword>
<accession>A0ABX2T893</accession>
<feature type="signal peptide" evidence="1">
    <location>
        <begin position="1"/>
        <end position="28"/>
    </location>
</feature>
<evidence type="ECO:0000256" key="1">
    <source>
        <dbReference type="SAM" id="SignalP"/>
    </source>
</evidence>
<proteinExistence type="predicted"/>
<keyword evidence="1" id="KW-0732">Signal</keyword>
<gene>
    <name evidence="2" type="ORF">HND93_11850</name>
</gene>
<feature type="chain" id="PRO_5045225263" evidence="1">
    <location>
        <begin position="29"/>
        <end position="137"/>
    </location>
</feature>
<name>A0ABX2T893_9PROT</name>
<sequence length="137" mass="14157">MTAPQVTARAVFARAATTAILLAGLAGAGGTGSGVPTAAAAEFVRGLGDVPAMPGLAPVDGGDLVFDKPGGRIAETVMSGRVGRADVLSFYATSMPQLGWERLSGDRYRREGEELRLEFVAPQPAGLTTVRFVLTPR</sequence>
<dbReference type="RefSeq" id="WP_180282160.1">
    <property type="nucleotide sequence ID" value="NZ_JABFDB010000006.1"/>
</dbReference>
<dbReference type="Proteomes" id="UP000584642">
    <property type="component" value="Unassembled WGS sequence"/>
</dbReference>